<comment type="caution">
    <text evidence="2">The sequence shown here is derived from an EMBL/GenBank/DDBJ whole genome shotgun (WGS) entry which is preliminary data.</text>
</comment>
<dbReference type="Pfam" id="PF01609">
    <property type="entry name" value="DDE_Tnp_1"/>
    <property type="match status" value="1"/>
</dbReference>
<organism evidence="2 3">
    <name type="scientific">Ferrimicrobium acidiphilum DSM 19497</name>
    <dbReference type="NCBI Taxonomy" id="1121877"/>
    <lineage>
        <taxon>Bacteria</taxon>
        <taxon>Bacillati</taxon>
        <taxon>Actinomycetota</taxon>
        <taxon>Acidimicrobiia</taxon>
        <taxon>Acidimicrobiales</taxon>
        <taxon>Acidimicrobiaceae</taxon>
        <taxon>Ferrimicrobium</taxon>
    </lineage>
</organism>
<gene>
    <name evidence="2" type="ORF">FEAC_21820</name>
</gene>
<feature type="domain" description="Transposase IS4-like" evidence="1">
    <location>
        <begin position="33"/>
        <end position="123"/>
    </location>
</feature>
<dbReference type="PATRIC" id="fig|1121877.4.peg.2431"/>
<name>A0A0D8FSH2_9ACTN</name>
<evidence type="ECO:0000313" key="2">
    <source>
        <dbReference type="EMBL" id="KJE76091.1"/>
    </source>
</evidence>
<dbReference type="GO" id="GO:0003677">
    <property type="term" value="F:DNA binding"/>
    <property type="evidence" value="ECO:0007669"/>
    <property type="project" value="InterPro"/>
</dbReference>
<evidence type="ECO:0000313" key="3">
    <source>
        <dbReference type="Proteomes" id="UP000032336"/>
    </source>
</evidence>
<accession>A0A0D8FSH2</accession>
<sequence length="165" mass="18497">MLCWRTKSNMVLPVTTFLEDGSYLSALRPPKGNPGKLITVRVIEYTLAHPSRTKGEAPIRLITTLLDPAQAPALELAALYGERWEEESAFDELKTHQRGAGRVLRSKSPDMVTQEIYAHLLVYYAIRALINAAVEPQELDPDRVSFLASLRVIRRQVTDQAAFPP</sequence>
<proteinExistence type="predicted"/>
<dbReference type="InterPro" id="IPR012337">
    <property type="entry name" value="RNaseH-like_sf"/>
</dbReference>
<dbReference type="STRING" id="1121877.FEAC_21820"/>
<dbReference type="AlphaFoldDB" id="A0A0D8FSH2"/>
<dbReference type="GO" id="GO:0006313">
    <property type="term" value="P:DNA transposition"/>
    <property type="evidence" value="ECO:0007669"/>
    <property type="project" value="InterPro"/>
</dbReference>
<dbReference type="eggNOG" id="COG3385">
    <property type="taxonomic scope" value="Bacteria"/>
</dbReference>
<reference evidence="2 3" key="1">
    <citation type="submission" date="2015-01" db="EMBL/GenBank/DDBJ databases">
        <title>Draft genome of the acidophilic iron oxidizer Ferrimicrobium acidiphilum strain T23.</title>
        <authorList>
            <person name="Poehlein A."/>
            <person name="Eisen S."/>
            <person name="Schloemann M."/>
            <person name="Johnson B.D."/>
            <person name="Daniel R."/>
            <person name="Muehling M."/>
        </authorList>
    </citation>
    <scope>NUCLEOTIDE SEQUENCE [LARGE SCALE GENOMIC DNA]</scope>
    <source>
        <strain evidence="2 3">T23</strain>
    </source>
</reference>
<dbReference type="InterPro" id="IPR002559">
    <property type="entry name" value="Transposase_11"/>
</dbReference>
<dbReference type="Proteomes" id="UP000032336">
    <property type="component" value="Unassembled WGS sequence"/>
</dbReference>
<evidence type="ECO:0000259" key="1">
    <source>
        <dbReference type="Pfam" id="PF01609"/>
    </source>
</evidence>
<dbReference type="EMBL" id="JXUW01000022">
    <property type="protein sequence ID" value="KJE76091.1"/>
    <property type="molecule type" value="Genomic_DNA"/>
</dbReference>
<keyword evidence="3" id="KW-1185">Reference proteome</keyword>
<dbReference type="GO" id="GO:0004803">
    <property type="term" value="F:transposase activity"/>
    <property type="evidence" value="ECO:0007669"/>
    <property type="project" value="InterPro"/>
</dbReference>
<dbReference type="SUPFAM" id="SSF53098">
    <property type="entry name" value="Ribonuclease H-like"/>
    <property type="match status" value="1"/>
</dbReference>
<protein>
    <recommendedName>
        <fullName evidence="1">Transposase IS4-like domain-containing protein</fullName>
    </recommendedName>
</protein>